<dbReference type="EMBL" id="FOVL01000009">
    <property type="protein sequence ID" value="SFN58653.1"/>
    <property type="molecule type" value="Genomic_DNA"/>
</dbReference>
<dbReference type="GO" id="GO:0005886">
    <property type="term" value="C:plasma membrane"/>
    <property type="evidence" value="ECO:0007669"/>
    <property type="project" value="UniProtKB-SubCell"/>
</dbReference>
<comment type="subcellular location">
    <subcellularLocation>
        <location evidence="1">Cell inner membrane</location>
    </subcellularLocation>
</comment>
<dbReference type="AlphaFoldDB" id="A0A1I5A883"/>
<sequence length="301" mass="35826">MYRLVFWLTYPLLWFISILPFRLFYLVSDMVFVLVYYIIGYRRKTVKENLDLVFPEKSGEEKNKITRKFYRHMCDMFLEMIKSISISNEELKKRFVFTNPEEFERIKKLDKSIVAMCGHYASYEWLIALQLHGIDYKAFGIYKKVKNPYFDKMARDIRGKFNGVLIPTVQATSQITALEKAGERGIYAMIADQSPKRFKKTHWIDFMGIKAPVFIGSEILARKLDMVVVYLNVEKVKRGHYAATLINISDNPRQEPEFAITKKYIKLLERQINNDPQYYLWTHKRWKHRNRPISEDSIVID</sequence>
<accession>A0A1I5A883</accession>
<evidence type="ECO:0000256" key="7">
    <source>
        <dbReference type="SAM" id="Phobius"/>
    </source>
</evidence>
<dbReference type="InterPro" id="IPR004960">
    <property type="entry name" value="LipA_acyltrans"/>
</dbReference>
<dbReference type="PANTHER" id="PTHR30606">
    <property type="entry name" value="LIPID A BIOSYNTHESIS LAUROYL ACYLTRANSFERASE"/>
    <property type="match status" value="1"/>
</dbReference>
<dbReference type="OrthoDB" id="9801955at2"/>
<keyword evidence="2" id="KW-1003">Cell membrane</keyword>
<evidence type="ECO:0000256" key="2">
    <source>
        <dbReference type="ARBA" id="ARBA00022475"/>
    </source>
</evidence>
<dbReference type="STRING" id="287099.SAMN05660413_01731"/>
<evidence type="ECO:0000256" key="3">
    <source>
        <dbReference type="ARBA" id="ARBA00022519"/>
    </source>
</evidence>
<keyword evidence="9" id="KW-1185">Reference proteome</keyword>
<gene>
    <name evidence="8" type="ORF">SAMN05660413_01731</name>
</gene>
<evidence type="ECO:0000256" key="1">
    <source>
        <dbReference type="ARBA" id="ARBA00004533"/>
    </source>
</evidence>
<keyword evidence="7" id="KW-0812">Transmembrane</keyword>
<evidence type="ECO:0000256" key="4">
    <source>
        <dbReference type="ARBA" id="ARBA00022679"/>
    </source>
</evidence>
<dbReference type="Proteomes" id="UP000199153">
    <property type="component" value="Unassembled WGS sequence"/>
</dbReference>
<dbReference type="RefSeq" id="WP_093408395.1">
    <property type="nucleotide sequence ID" value="NZ_FOVL01000009.1"/>
</dbReference>
<organism evidence="8 9">
    <name type="scientific">Salegentibacter flavus</name>
    <dbReference type="NCBI Taxonomy" id="287099"/>
    <lineage>
        <taxon>Bacteria</taxon>
        <taxon>Pseudomonadati</taxon>
        <taxon>Bacteroidota</taxon>
        <taxon>Flavobacteriia</taxon>
        <taxon>Flavobacteriales</taxon>
        <taxon>Flavobacteriaceae</taxon>
        <taxon>Salegentibacter</taxon>
    </lineage>
</organism>
<protein>
    <submittedName>
        <fullName evidence="8">KDO2-lipid IV(A) lauroyltransferase</fullName>
    </submittedName>
</protein>
<keyword evidence="7" id="KW-1133">Transmembrane helix</keyword>
<dbReference type="GO" id="GO:0016746">
    <property type="term" value="F:acyltransferase activity"/>
    <property type="evidence" value="ECO:0007669"/>
    <property type="project" value="UniProtKB-KW"/>
</dbReference>
<keyword evidence="5 7" id="KW-0472">Membrane</keyword>
<evidence type="ECO:0000313" key="8">
    <source>
        <dbReference type="EMBL" id="SFN58653.1"/>
    </source>
</evidence>
<dbReference type="PIRSF" id="PIRSF026649">
    <property type="entry name" value="MsbB"/>
    <property type="match status" value="1"/>
</dbReference>
<dbReference type="Pfam" id="PF03279">
    <property type="entry name" value="Lip_A_acyltrans"/>
    <property type="match status" value="1"/>
</dbReference>
<dbReference type="GO" id="GO:0009247">
    <property type="term" value="P:glycolipid biosynthetic process"/>
    <property type="evidence" value="ECO:0007669"/>
    <property type="project" value="UniProtKB-ARBA"/>
</dbReference>
<name>A0A1I5A883_9FLAO</name>
<keyword evidence="3" id="KW-0997">Cell inner membrane</keyword>
<proteinExistence type="predicted"/>
<keyword evidence="6" id="KW-0012">Acyltransferase</keyword>
<evidence type="ECO:0000256" key="6">
    <source>
        <dbReference type="ARBA" id="ARBA00023315"/>
    </source>
</evidence>
<dbReference type="PANTHER" id="PTHR30606:SF10">
    <property type="entry name" value="PHOSPHATIDYLINOSITOL MANNOSIDE ACYLTRANSFERASE"/>
    <property type="match status" value="1"/>
</dbReference>
<keyword evidence="4 8" id="KW-0808">Transferase</keyword>
<dbReference type="CDD" id="cd07984">
    <property type="entry name" value="LPLAT_LABLAT-like"/>
    <property type="match status" value="1"/>
</dbReference>
<evidence type="ECO:0000313" key="9">
    <source>
        <dbReference type="Proteomes" id="UP000199153"/>
    </source>
</evidence>
<feature type="transmembrane region" description="Helical" evidence="7">
    <location>
        <begin position="12"/>
        <end position="39"/>
    </location>
</feature>
<reference evidence="8 9" key="1">
    <citation type="submission" date="2016-10" db="EMBL/GenBank/DDBJ databases">
        <authorList>
            <person name="de Groot N.N."/>
        </authorList>
    </citation>
    <scope>NUCLEOTIDE SEQUENCE [LARGE SCALE GENOMIC DNA]</scope>
    <source>
        <strain evidence="8 9">DSM 17794</strain>
    </source>
</reference>
<evidence type="ECO:0000256" key="5">
    <source>
        <dbReference type="ARBA" id="ARBA00023136"/>
    </source>
</evidence>